<name>A0A9N9K939_9GLOM</name>
<gene>
    <name evidence="2" type="ORF">DERYTH_LOCUS25933</name>
</gene>
<evidence type="ECO:0000313" key="3">
    <source>
        <dbReference type="Proteomes" id="UP000789405"/>
    </source>
</evidence>
<accession>A0A9N9K939</accession>
<dbReference type="EMBL" id="CAJVPY010051125">
    <property type="protein sequence ID" value="CAG8814268.1"/>
    <property type="molecule type" value="Genomic_DNA"/>
</dbReference>
<dbReference type="AlphaFoldDB" id="A0A9N9K939"/>
<evidence type="ECO:0000313" key="2">
    <source>
        <dbReference type="EMBL" id="CAG8814268.1"/>
    </source>
</evidence>
<protein>
    <submittedName>
        <fullName evidence="2">24055_t:CDS:1</fullName>
    </submittedName>
</protein>
<sequence>MSTQTVTCSGVSTPTLEPLGENSFTPPSIRAHFETTQQNMERLRI</sequence>
<feature type="region of interest" description="Disordered" evidence="1">
    <location>
        <begin position="1"/>
        <end position="27"/>
    </location>
</feature>
<feature type="compositionally biased region" description="Polar residues" evidence="1">
    <location>
        <begin position="1"/>
        <end position="15"/>
    </location>
</feature>
<organism evidence="2 3">
    <name type="scientific">Dentiscutata erythropus</name>
    <dbReference type="NCBI Taxonomy" id="1348616"/>
    <lineage>
        <taxon>Eukaryota</taxon>
        <taxon>Fungi</taxon>
        <taxon>Fungi incertae sedis</taxon>
        <taxon>Mucoromycota</taxon>
        <taxon>Glomeromycotina</taxon>
        <taxon>Glomeromycetes</taxon>
        <taxon>Diversisporales</taxon>
        <taxon>Gigasporaceae</taxon>
        <taxon>Dentiscutata</taxon>
    </lineage>
</organism>
<evidence type="ECO:0000256" key="1">
    <source>
        <dbReference type="SAM" id="MobiDB-lite"/>
    </source>
</evidence>
<proteinExistence type="predicted"/>
<comment type="caution">
    <text evidence="2">The sequence shown here is derived from an EMBL/GenBank/DDBJ whole genome shotgun (WGS) entry which is preliminary data.</text>
</comment>
<dbReference type="Proteomes" id="UP000789405">
    <property type="component" value="Unassembled WGS sequence"/>
</dbReference>
<reference evidence="2" key="1">
    <citation type="submission" date="2021-06" db="EMBL/GenBank/DDBJ databases">
        <authorList>
            <person name="Kallberg Y."/>
            <person name="Tangrot J."/>
            <person name="Rosling A."/>
        </authorList>
    </citation>
    <scope>NUCLEOTIDE SEQUENCE</scope>
    <source>
        <strain evidence="2">MA453B</strain>
    </source>
</reference>
<feature type="non-terminal residue" evidence="2">
    <location>
        <position position="45"/>
    </location>
</feature>
<keyword evidence="3" id="KW-1185">Reference proteome</keyword>